<dbReference type="EMBL" id="JBIAZU010000006">
    <property type="protein sequence ID" value="MFF5294118.1"/>
    <property type="molecule type" value="Genomic_DNA"/>
</dbReference>
<gene>
    <name evidence="1" type="ORF">ACFY35_32180</name>
</gene>
<comment type="caution">
    <text evidence="1">The sequence shown here is derived from an EMBL/GenBank/DDBJ whole genome shotgun (WGS) entry which is preliminary data.</text>
</comment>
<dbReference type="Gene3D" id="3.40.50.720">
    <property type="entry name" value="NAD(P)-binding Rossmann-like Domain"/>
    <property type="match status" value="1"/>
</dbReference>
<dbReference type="Gene3D" id="3.40.50.10860">
    <property type="entry name" value="Leucine Dehydrogenase, chain A, domain 1"/>
    <property type="match status" value="1"/>
</dbReference>
<organism evidence="1 2">
    <name type="scientific">Paractinoplanes globisporus</name>
    <dbReference type="NCBI Taxonomy" id="113565"/>
    <lineage>
        <taxon>Bacteria</taxon>
        <taxon>Bacillati</taxon>
        <taxon>Actinomycetota</taxon>
        <taxon>Actinomycetes</taxon>
        <taxon>Micromonosporales</taxon>
        <taxon>Micromonosporaceae</taxon>
        <taxon>Paractinoplanes</taxon>
    </lineage>
</organism>
<proteinExistence type="predicted"/>
<dbReference type="Proteomes" id="UP001602245">
    <property type="component" value="Unassembled WGS sequence"/>
</dbReference>
<keyword evidence="2" id="KW-1185">Reference proteome</keyword>
<evidence type="ECO:0000313" key="1">
    <source>
        <dbReference type="EMBL" id="MFF5294118.1"/>
    </source>
</evidence>
<name>A0ABW6WLF5_9ACTN</name>
<evidence type="ECO:0000313" key="2">
    <source>
        <dbReference type="Proteomes" id="UP001602245"/>
    </source>
</evidence>
<reference evidence="1 2" key="1">
    <citation type="submission" date="2024-10" db="EMBL/GenBank/DDBJ databases">
        <title>The Natural Products Discovery Center: Release of the First 8490 Sequenced Strains for Exploring Actinobacteria Biosynthetic Diversity.</title>
        <authorList>
            <person name="Kalkreuter E."/>
            <person name="Kautsar S.A."/>
            <person name="Yang D."/>
            <person name="Bader C.D."/>
            <person name="Teijaro C.N."/>
            <person name="Fluegel L."/>
            <person name="Davis C.M."/>
            <person name="Simpson J.R."/>
            <person name="Lauterbach L."/>
            <person name="Steele A.D."/>
            <person name="Gui C."/>
            <person name="Meng S."/>
            <person name="Li G."/>
            <person name="Viehrig K."/>
            <person name="Ye F."/>
            <person name="Su P."/>
            <person name="Kiefer A.F."/>
            <person name="Nichols A."/>
            <person name="Cepeda A.J."/>
            <person name="Yan W."/>
            <person name="Fan B."/>
            <person name="Jiang Y."/>
            <person name="Adhikari A."/>
            <person name="Zheng C.-J."/>
            <person name="Schuster L."/>
            <person name="Cowan T.M."/>
            <person name="Smanski M.J."/>
            <person name="Chevrette M.G."/>
            <person name="De Carvalho L.P.S."/>
            <person name="Shen B."/>
        </authorList>
    </citation>
    <scope>NUCLEOTIDE SEQUENCE [LARGE SCALE GENOMIC DNA]</scope>
    <source>
        <strain evidence="1 2">NPDC000087</strain>
    </source>
</reference>
<accession>A0ABW6WLF5</accession>
<dbReference type="SUPFAM" id="SSF51735">
    <property type="entry name" value="NAD(P)-binding Rossmann-fold domains"/>
    <property type="match status" value="1"/>
</dbReference>
<dbReference type="RefSeq" id="WP_020512361.1">
    <property type="nucleotide sequence ID" value="NZ_JBIAZU010000006.1"/>
</dbReference>
<sequence length="281" mass="29427">MSDVGRDIRLVGRDLPVGAAAESYRALVSELKAAADVLGAVITSHKVAVVRAADDLIDSLDPVAVECGEVNALRREGTFLRGFARDPMSVGRVVDEIWPRGEHVVCLGAGGSAIALGRHLLSRPEPPSLVFADRSAAAAAHLESVLASRTGVRSDGSGSVEAASAVVHVGPGPWDELVAGSPPGTLVVNATGLGKDRPGSPLSAEADFPRDAVLWELNYRGDLALLRQAERQGVERHDGWQLFCHGWAAALGPILDLPDEAATARRFAELAAPLRPRTGGQ</sequence>
<protein>
    <submittedName>
        <fullName evidence="1">Shikimate dehydrogenase family protein</fullName>
    </submittedName>
</protein>
<dbReference type="InterPro" id="IPR036291">
    <property type="entry name" value="NAD(P)-bd_dom_sf"/>
</dbReference>